<dbReference type="GO" id="GO:0008270">
    <property type="term" value="F:zinc ion binding"/>
    <property type="evidence" value="ECO:0007669"/>
    <property type="project" value="UniProtKB-UniRule"/>
</dbReference>
<dbReference type="FunFam" id="3.40.390.10:FF:000015">
    <property type="entry name" value="Meprin A subunit"/>
    <property type="match status" value="1"/>
</dbReference>
<evidence type="ECO:0000256" key="3">
    <source>
        <dbReference type="ARBA" id="ARBA00022729"/>
    </source>
</evidence>
<dbReference type="PANTHER" id="PTHR10127:SF780">
    <property type="entry name" value="METALLOENDOPEPTIDASE"/>
    <property type="match status" value="1"/>
</dbReference>
<feature type="signal peptide" evidence="11">
    <location>
        <begin position="1"/>
        <end position="16"/>
    </location>
</feature>
<dbReference type="CDD" id="cd04280">
    <property type="entry name" value="ZnMc_astacin_like"/>
    <property type="match status" value="1"/>
</dbReference>
<keyword evidence="8 10" id="KW-1015">Disulfide bond</keyword>
<feature type="region of interest" description="Disordered" evidence="12">
    <location>
        <begin position="38"/>
        <end position="58"/>
    </location>
</feature>
<evidence type="ECO:0000256" key="9">
    <source>
        <dbReference type="ARBA" id="ARBA00023180"/>
    </source>
</evidence>
<gene>
    <name evidence="14" type="ORF">NQ315_000330</name>
</gene>
<dbReference type="Pfam" id="PF01400">
    <property type="entry name" value="Astacin"/>
    <property type="match status" value="1"/>
</dbReference>
<dbReference type="GO" id="GO:0006508">
    <property type="term" value="P:proteolysis"/>
    <property type="evidence" value="ECO:0007669"/>
    <property type="project" value="UniProtKB-KW"/>
</dbReference>
<feature type="compositionally biased region" description="Basic and acidic residues" evidence="12">
    <location>
        <begin position="38"/>
        <end position="57"/>
    </location>
</feature>
<evidence type="ECO:0000256" key="12">
    <source>
        <dbReference type="SAM" id="MobiDB-lite"/>
    </source>
</evidence>
<keyword evidence="1 10" id="KW-0645">Protease</keyword>
<dbReference type="SUPFAM" id="SSF55486">
    <property type="entry name" value="Metalloproteases ('zincins'), catalytic domain"/>
    <property type="match status" value="1"/>
</dbReference>
<dbReference type="Gene3D" id="3.40.390.10">
    <property type="entry name" value="Collagenase (Catalytic Domain)"/>
    <property type="match status" value="1"/>
</dbReference>
<feature type="disulfide bond" evidence="10">
    <location>
        <begin position="119"/>
        <end position="274"/>
    </location>
</feature>
<evidence type="ECO:0000256" key="4">
    <source>
        <dbReference type="ARBA" id="ARBA00022801"/>
    </source>
</evidence>
<organism evidence="14 15">
    <name type="scientific">Exocentrus adspersus</name>
    <dbReference type="NCBI Taxonomy" id="1586481"/>
    <lineage>
        <taxon>Eukaryota</taxon>
        <taxon>Metazoa</taxon>
        <taxon>Ecdysozoa</taxon>
        <taxon>Arthropoda</taxon>
        <taxon>Hexapoda</taxon>
        <taxon>Insecta</taxon>
        <taxon>Pterygota</taxon>
        <taxon>Neoptera</taxon>
        <taxon>Endopterygota</taxon>
        <taxon>Coleoptera</taxon>
        <taxon>Polyphaga</taxon>
        <taxon>Cucujiformia</taxon>
        <taxon>Chrysomeloidea</taxon>
        <taxon>Cerambycidae</taxon>
        <taxon>Lamiinae</taxon>
        <taxon>Acanthocinini</taxon>
        <taxon>Exocentrus</taxon>
    </lineage>
</organism>
<dbReference type="EMBL" id="JANEYG010000041">
    <property type="protein sequence ID" value="KAJ8916685.1"/>
    <property type="molecule type" value="Genomic_DNA"/>
</dbReference>
<dbReference type="InterPro" id="IPR001506">
    <property type="entry name" value="Peptidase_M12A"/>
</dbReference>
<feature type="chain" id="PRO_5043111149" description="Metalloendopeptidase" evidence="11">
    <location>
        <begin position="17"/>
        <end position="318"/>
    </location>
</feature>
<feature type="binding site" evidence="10">
    <location>
        <position position="175"/>
    </location>
    <ligand>
        <name>Zn(2+)</name>
        <dbReference type="ChEBI" id="CHEBI:29105"/>
        <note>catalytic</note>
    </ligand>
</feature>
<comment type="cofactor">
    <cofactor evidence="10 11">
        <name>Zn(2+)</name>
        <dbReference type="ChEBI" id="CHEBI:29105"/>
    </cofactor>
    <text evidence="10 11">Binds 1 zinc ion per subunit.</text>
</comment>
<keyword evidence="4 10" id="KW-0378">Hydrolase</keyword>
<keyword evidence="7" id="KW-0865">Zymogen</keyword>
<evidence type="ECO:0000256" key="5">
    <source>
        <dbReference type="ARBA" id="ARBA00022833"/>
    </source>
</evidence>
<evidence type="ECO:0000256" key="10">
    <source>
        <dbReference type="PROSITE-ProRule" id="PRU01211"/>
    </source>
</evidence>
<reference evidence="14 15" key="1">
    <citation type="journal article" date="2023" name="Insect Mol. Biol.">
        <title>Genome sequencing provides insights into the evolution of gene families encoding plant cell wall-degrading enzymes in longhorned beetles.</title>
        <authorList>
            <person name="Shin N.R."/>
            <person name="Okamura Y."/>
            <person name="Kirsch R."/>
            <person name="Pauchet Y."/>
        </authorList>
    </citation>
    <scope>NUCLEOTIDE SEQUENCE [LARGE SCALE GENOMIC DNA]</scope>
    <source>
        <strain evidence="14">EAD_L_NR</strain>
    </source>
</reference>
<evidence type="ECO:0000313" key="15">
    <source>
        <dbReference type="Proteomes" id="UP001159042"/>
    </source>
</evidence>
<dbReference type="PANTHER" id="PTHR10127">
    <property type="entry name" value="DISCOIDIN, CUB, EGF, LAMININ , AND ZINC METALLOPROTEASE DOMAIN CONTAINING"/>
    <property type="match status" value="1"/>
</dbReference>
<keyword evidence="15" id="KW-1185">Reference proteome</keyword>
<keyword evidence="5 10" id="KW-0862">Zinc</keyword>
<dbReference type="AlphaFoldDB" id="A0AAV8VS28"/>
<keyword evidence="2 10" id="KW-0479">Metal-binding</keyword>
<protein>
    <recommendedName>
        <fullName evidence="11">Metalloendopeptidase</fullName>
        <ecNumber evidence="11">3.4.24.-</ecNumber>
    </recommendedName>
</protein>
<dbReference type="GO" id="GO:0004222">
    <property type="term" value="F:metalloendopeptidase activity"/>
    <property type="evidence" value="ECO:0007669"/>
    <property type="project" value="UniProtKB-UniRule"/>
</dbReference>
<feature type="binding site" evidence="10">
    <location>
        <position position="171"/>
    </location>
    <ligand>
        <name>Zn(2+)</name>
        <dbReference type="ChEBI" id="CHEBI:29105"/>
        <note>catalytic</note>
    </ligand>
</feature>
<evidence type="ECO:0000256" key="6">
    <source>
        <dbReference type="ARBA" id="ARBA00023049"/>
    </source>
</evidence>
<dbReference type="PROSITE" id="PS51864">
    <property type="entry name" value="ASTACIN"/>
    <property type="match status" value="1"/>
</dbReference>
<comment type="caution">
    <text evidence="14">The sequence shown here is derived from an EMBL/GenBank/DDBJ whole genome shotgun (WGS) entry which is preliminary data.</text>
</comment>
<feature type="active site" evidence="10">
    <location>
        <position position="172"/>
    </location>
</feature>
<dbReference type="PRINTS" id="PR00480">
    <property type="entry name" value="ASTACIN"/>
</dbReference>
<evidence type="ECO:0000259" key="13">
    <source>
        <dbReference type="PROSITE" id="PS51864"/>
    </source>
</evidence>
<accession>A0AAV8VS28</accession>
<proteinExistence type="predicted"/>
<evidence type="ECO:0000256" key="7">
    <source>
        <dbReference type="ARBA" id="ARBA00023145"/>
    </source>
</evidence>
<feature type="binding site" evidence="10">
    <location>
        <position position="181"/>
    </location>
    <ligand>
        <name>Zn(2+)</name>
        <dbReference type="ChEBI" id="CHEBI:29105"/>
        <note>catalytic</note>
    </ligand>
</feature>
<evidence type="ECO:0000256" key="8">
    <source>
        <dbReference type="ARBA" id="ARBA00023157"/>
    </source>
</evidence>
<dbReference type="EC" id="3.4.24.-" evidence="11"/>
<dbReference type="InterPro" id="IPR006026">
    <property type="entry name" value="Peptidase_Metallo"/>
</dbReference>
<keyword evidence="6 10" id="KW-0482">Metalloprotease</keyword>
<keyword evidence="9" id="KW-0325">Glycoprotein</keyword>
<dbReference type="Proteomes" id="UP001159042">
    <property type="component" value="Unassembled WGS sequence"/>
</dbReference>
<dbReference type="InterPro" id="IPR024079">
    <property type="entry name" value="MetalloPept_cat_dom_sf"/>
</dbReference>
<evidence type="ECO:0000256" key="11">
    <source>
        <dbReference type="RuleBase" id="RU361183"/>
    </source>
</evidence>
<dbReference type="InterPro" id="IPR034035">
    <property type="entry name" value="Astacin-like_dom"/>
</dbReference>
<evidence type="ECO:0000256" key="2">
    <source>
        <dbReference type="ARBA" id="ARBA00022723"/>
    </source>
</evidence>
<evidence type="ECO:0000256" key="1">
    <source>
        <dbReference type="ARBA" id="ARBA00022670"/>
    </source>
</evidence>
<name>A0AAV8VS28_9CUCU</name>
<keyword evidence="3 11" id="KW-0732">Signal</keyword>
<dbReference type="SMART" id="SM00235">
    <property type="entry name" value="ZnMc"/>
    <property type="match status" value="1"/>
</dbReference>
<evidence type="ECO:0000313" key="14">
    <source>
        <dbReference type="EMBL" id="KAJ8916685.1"/>
    </source>
</evidence>
<comment type="caution">
    <text evidence="10">Lacks conserved residue(s) required for the propagation of feature annotation.</text>
</comment>
<sequence>MFPLYILFLPTLLVAAFPLNDDFAVDLSYLGERAFSKPDPKTGEKLDSWNETEHGNPEELGEYAEGDIVFPKQTSRNGMVAGTLRWPNGEVPYEIAGLYSAKDLDVIKKAMDIYKKYTCISFRPRQGRDRDYISIANGRTGCWSSVGRIGGKQQVNLQSPSCTTKLGTALHELMHAIGFLHEQSRYERDEYITVAWNNIKRGHENNFDKAEKGSTNGYGVNYDYRSVMHYSSKAFSANGQPTLIPKDKRYVDRIGQRDGFSRGDITKINAMYNCPEKTLEIVNRTGTITNATNAHENESEQSNPLLSAAAGLFSLFMH</sequence>
<feature type="domain" description="Peptidase M12A" evidence="13">
    <location>
        <begin position="77"/>
        <end position="275"/>
    </location>
</feature>